<evidence type="ECO:0000313" key="1">
    <source>
        <dbReference type="EMBL" id="KXA90552.1"/>
    </source>
</evidence>
<dbReference type="EMBL" id="LHXK01000003">
    <property type="protein sequence ID" value="KXA90552.1"/>
    <property type="molecule type" value="Genomic_DNA"/>
</dbReference>
<evidence type="ECO:0008006" key="3">
    <source>
        <dbReference type="Google" id="ProtNLM"/>
    </source>
</evidence>
<dbReference type="Pfam" id="PF24113">
    <property type="entry name" value="DUF7387"/>
    <property type="match status" value="1"/>
</dbReference>
<sequence>MTTKIEAPTEESPYLVWKEGDLWIAKDHETGVADQGETPDKALKNLEKGLKLRAEALEQDDAIPVSDAPWLK</sequence>
<dbReference type="InterPro" id="IPR055811">
    <property type="entry name" value="DUF7387"/>
</dbReference>
<proteinExistence type="predicted"/>
<protein>
    <recommendedName>
        <fullName evidence="3">HicB-like antitoxin of toxin-antitoxin system domain-containing protein</fullName>
    </recommendedName>
</protein>
<comment type="caution">
    <text evidence="1">The sequence shown here is derived from an EMBL/GenBank/DDBJ whole genome shotgun (WGS) entry which is preliminary data.</text>
</comment>
<dbReference type="AlphaFoldDB" id="A0A133U8N0"/>
<name>A0A133U8N0_9EURY</name>
<evidence type="ECO:0000313" key="2">
    <source>
        <dbReference type="Proteomes" id="UP000070184"/>
    </source>
</evidence>
<keyword evidence="2" id="KW-1185">Reference proteome</keyword>
<dbReference type="Proteomes" id="UP000070184">
    <property type="component" value="Unassembled WGS sequence"/>
</dbReference>
<accession>A0A133U8N0</accession>
<reference evidence="1 2" key="1">
    <citation type="journal article" date="2016" name="Sci. Rep.">
        <title>Metabolic traits of an uncultured archaeal lineage -MSBL1- from brine pools of the Red Sea.</title>
        <authorList>
            <person name="Mwirichia R."/>
            <person name="Alam I."/>
            <person name="Rashid M."/>
            <person name="Vinu M."/>
            <person name="Ba-Alawi W."/>
            <person name="Anthony Kamau A."/>
            <person name="Kamanda Ngugi D."/>
            <person name="Goker M."/>
            <person name="Klenk H.P."/>
            <person name="Bajic V."/>
            <person name="Stingl U."/>
        </authorList>
    </citation>
    <scope>NUCLEOTIDE SEQUENCE [LARGE SCALE GENOMIC DNA]</scope>
    <source>
        <strain evidence="1">SCGC-AAA259B11</strain>
    </source>
</reference>
<gene>
    <name evidence="1" type="ORF">AKJ61_00455</name>
</gene>
<organism evidence="1 2">
    <name type="scientific">candidate division MSBL1 archaeon SCGC-AAA259B11</name>
    <dbReference type="NCBI Taxonomy" id="1698260"/>
    <lineage>
        <taxon>Archaea</taxon>
        <taxon>Methanobacteriati</taxon>
        <taxon>Methanobacteriota</taxon>
        <taxon>candidate division MSBL1</taxon>
    </lineage>
</organism>